<sequence>MPTYSTDSPSRLKCQLAELDAIWPNTGVLNEDQQTLIDAYRSGQIDDEAFQLHLANDPVLANYVEELCQAGDDAPRDHMAAP</sequence>
<dbReference type="OrthoDB" id="9977828at2"/>
<name>A0A109J0S3_9HYPH</name>
<accession>A0A109J0S3</accession>
<protein>
    <recommendedName>
        <fullName evidence="3">Antitoxin VbhA domain-containing protein</fullName>
    </recommendedName>
</protein>
<proteinExistence type="predicted"/>
<dbReference type="RefSeq" id="WP_062376373.1">
    <property type="nucleotide sequence ID" value="NZ_LNCD01000150.1"/>
</dbReference>
<evidence type="ECO:0000313" key="2">
    <source>
        <dbReference type="Proteomes" id="UP000068164"/>
    </source>
</evidence>
<dbReference type="Proteomes" id="UP000068164">
    <property type="component" value="Unassembled WGS sequence"/>
</dbReference>
<evidence type="ECO:0008006" key="3">
    <source>
        <dbReference type="Google" id="ProtNLM"/>
    </source>
</evidence>
<comment type="caution">
    <text evidence="1">The sequence shown here is derived from an EMBL/GenBank/DDBJ whole genome shotgun (WGS) entry which is preliminary data.</text>
</comment>
<evidence type="ECO:0000313" key="1">
    <source>
        <dbReference type="EMBL" id="KWV40224.1"/>
    </source>
</evidence>
<keyword evidence="2" id="KW-1185">Reference proteome</keyword>
<dbReference type="AlphaFoldDB" id="A0A109J0S3"/>
<dbReference type="EMBL" id="LNCD01000150">
    <property type="protein sequence ID" value="KWV40224.1"/>
    <property type="molecule type" value="Genomic_DNA"/>
</dbReference>
<reference evidence="1 2" key="1">
    <citation type="submission" date="2015-11" db="EMBL/GenBank/DDBJ databases">
        <title>Draft Genome Sequence of the Strain BR 10423 (Rhizobium sp.) isolated from nodules of Mimosa pudica.</title>
        <authorList>
            <person name="Barauna A.C."/>
            <person name="Zilli J.E."/>
            <person name="Simoes-Araujo J.L."/>
            <person name="Reis V.M."/>
            <person name="James E.K."/>
            <person name="Reis F.B.Jr."/>
            <person name="Rouws L.F."/>
            <person name="Passos S.R."/>
            <person name="Gois S.R."/>
        </authorList>
    </citation>
    <scope>NUCLEOTIDE SEQUENCE [LARGE SCALE GENOMIC DNA]</scope>
    <source>
        <strain evidence="1 2">BR10423</strain>
    </source>
</reference>
<gene>
    <name evidence="1" type="ORF">AS026_26525</name>
</gene>
<organism evidence="1 2">
    <name type="scientific">Rhizobium altiplani</name>
    <dbReference type="NCBI Taxonomy" id="1864509"/>
    <lineage>
        <taxon>Bacteria</taxon>
        <taxon>Pseudomonadati</taxon>
        <taxon>Pseudomonadota</taxon>
        <taxon>Alphaproteobacteria</taxon>
        <taxon>Hyphomicrobiales</taxon>
        <taxon>Rhizobiaceae</taxon>
        <taxon>Rhizobium/Agrobacterium group</taxon>
        <taxon>Rhizobium</taxon>
    </lineage>
</organism>